<dbReference type="EMBL" id="JABAIV010000013">
    <property type="protein sequence ID" value="NNG25711.1"/>
    <property type="molecule type" value="Genomic_DNA"/>
</dbReference>
<dbReference type="GO" id="GO:0043138">
    <property type="term" value="F:3'-5' DNA helicase activity"/>
    <property type="evidence" value="ECO:0007669"/>
    <property type="project" value="TreeGrafter"/>
</dbReference>
<dbReference type="Proteomes" id="UP000533905">
    <property type="component" value="Unassembled WGS sequence"/>
</dbReference>
<keyword evidence="3" id="KW-0547">Nucleotide-binding</keyword>
<dbReference type="PANTHER" id="PTHR11070">
    <property type="entry name" value="UVRD / RECB / PCRA DNA HELICASE FAMILY MEMBER"/>
    <property type="match status" value="1"/>
</dbReference>
<evidence type="ECO:0000259" key="2">
    <source>
        <dbReference type="Pfam" id="PF13538"/>
    </source>
</evidence>
<dbReference type="GO" id="GO:0005524">
    <property type="term" value="F:ATP binding"/>
    <property type="evidence" value="ECO:0007669"/>
    <property type="project" value="UniProtKB-KW"/>
</dbReference>
<gene>
    <name evidence="3" type="ORF">HGB41_22250</name>
</gene>
<comment type="caution">
    <text evidence="3">The sequence shown here is derived from an EMBL/GenBank/DDBJ whole genome shotgun (WGS) entry which is preliminary data.</text>
</comment>
<protein>
    <recommendedName>
        <fullName evidence="1">DNA 3'-5' helicase II</fullName>
    </recommendedName>
</protein>
<dbReference type="SUPFAM" id="SSF52540">
    <property type="entry name" value="P-loop containing nucleoside triphosphate hydrolases"/>
    <property type="match status" value="1"/>
</dbReference>
<feature type="domain" description="UvrD-like helicase C-terminal" evidence="2">
    <location>
        <begin position="483"/>
        <end position="529"/>
    </location>
</feature>
<dbReference type="Gene3D" id="3.40.50.300">
    <property type="entry name" value="P-loop containing nucleotide triphosphate hydrolases"/>
    <property type="match status" value="1"/>
</dbReference>
<keyword evidence="3" id="KW-0067">ATP-binding</keyword>
<dbReference type="AlphaFoldDB" id="A0A7Y2K2X8"/>
<dbReference type="Pfam" id="PF13538">
    <property type="entry name" value="UvrD_C_2"/>
    <property type="match status" value="1"/>
</dbReference>
<evidence type="ECO:0000256" key="1">
    <source>
        <dbReference type="ARBA" id="ARBA00034923"/>
    </source>
</evidence>
<dbReference type="PANTHER" id="PTHR11070:SF2">
    <property type="entry name" value="ATP-DEPENDENT DNA HELICASE SRS2"/>
    <property type="match status" value="1"/>
</dbReference>
<name>A0A7Y2K2X8_9BURK</name>
<reference evidence="3 4" key="1">
    <citation type="submission" date="2020-04" db="EMBL/GenBank/DDBJ databases">
        <title>Massilia sp. nov., a cold adapted bacteria isolated from Arctic soil.</title>
        <authorList>
            <person name="Son J."/>
            <person name="Ka J.-O."/>
        </authorList>
    </citation>
    <scope>NUCLEOTIDE SEQUENCE [LARGE SCALE GENOMIC DNA]</scope>
    <source>
        <strain evidence="3 4">ML15P13</strain>
    </source>
</reference>
<dbReference type="InterPro" id="IPR000212">
    <property type="entry name" value="DNA_helicase_UvrD/REP"/>
</dbReference>
<proteinExistence type="predicted"/>
<sequence length="542" mass="60483">MAHIHPAGWREMSVTGSAAREIETLTLLDKRLSDTPYEIYHGVHWTNVEHGFSAYGDIDFIIVAPNGRVLLIEQIAGFLNESPDGLVKNYQGKPRKIRQQILHSIEGFSKRYQGQLSIDYLLYCPDYIVRDPQQAGIDPTHIIDATNKGRLGAVIREILPITARSEDFDKVTRYLGDTLSLRPDPSSMIGCATQMVTRLSGGLATWARRLEFSPFRLRVMGTAGSGKTQLALAEYTAALDAGLRPLYVCFNRPLADHIGRLVPSGGRVANFHELCDAWLRAQGKTPDYASPDVWAEIEGSLVAADLPETWQYDVVIIDEGQDFSTMWRDIVLRMLKENGRAIWLEDPDQNLYGKATVPLPGWVVLHSNTNYRSPRQIVQMLTSIGAVSQPVEAGSPFKGADIEEMTYLEGDTEAMLAATRRAVTTCLAAGFGRQDIAICSFRGREKSAILKLDKLSDAHTLRSFTGEYDLFGNPVFREGGLLAESLYRFKGQSAPALIFTEIDFEEMDELTLRKLFVGMTRARLKLVLVMSERASVQMLDRM</sequence>
<dbReference type="RefSeq" id="WP_171088500.1">
    <property type="nucleotide sequence ID" value="NZ_JABAIV010000013.1"/>
</dbReference>
<dbReference type="InterPro" id="IPR027417">
    <property type="entry name" value="P-loop_NTPase"/>
</dbReference>
<dbReference type="GO" id="GO:0003677">
    <property type="term" value="F:DNA binding"/>
    <property type="evidence" value="ECO:0007669"/>
    <property type="project" value="InterPro"/>
</dbReference>
<organism evidence="3 4">
    <name type="scientific">Telluria aromaticivorans</name>
    <dbReference type="NCBI Taxonomy" id="2725995"/>
    <lineage>
        <taxon>Bacteria</taxon>
        <taxon>Pseudomonadati</taxon>
        <taxon>Pseudomonadota</taxon>
        <taxon>Betaproteobacteria</taxon>
        <taxon>Burkholderiales</taxon>
        <taxon>Oxalobacteraceae</taxon>
        <taxon>Telluria group</taxon>
        <taxon>Telluria</taxon>
    </lineage>
</organism>
<keyword evidence="4" id="KW-1185">Reference proteome</keyword>
<dbReference type="GO" id="GO:0000725">
    <property type="term" value="P:recombinational repair"/>
    <property type="evidence" value="ECO:0007669"/>
    <property type="project" value="TreeGrafter"/>
</dbReference>
<evidence type="ECO:0000313" key="3">
    <source>
        <dbReference type="EMBL" id="NNG25711.1"/>
    </source>
</evidence>
<dbReference type="InterPro" id="IPR027785">
    <property type="entry name" value="UvrD-like_helicase_C"/>
</dbReference>
<evidence type="ECO:0000313" key="4">
    <source>
        <dbReference type="Proteomes" id="UP000533905"/>
    </source>
</evidence>
<accession>A0A7Y2K2X8</accession>